<organism evidence="3">
    <name type="scientific">Siphoviridae sp. ctfWC31</name>
    <dbReference type="NCBI Taxonomy" id="2826414"/>
    <lineage>
        <taxon>Viruses</taxon>
        <taxon>Duplodnaviria</taxon>
        <taxon>Heunggongvirae</taxon>
        <taxon>Uroviricota</taxon>
        <taxon>Caudoviricetes</taxon>
    </lineage>
</organism>
<dbReference type="InterPro" id="IPR038729">
    <property type="entry name" value="Rad50/SbcC_AAA"/>
</dbReference>
<dbReference type="PANTHER" id="PTHR32182">
    <property type="entry name" value="DNA REPLICATION AND REPAIR PROTEIN RECF"/>
    <property type="match status" value="1"/>
</dbReference>
<dbReference type="Pfam" id="PF13476">
    <property type="entry name" value="AAA_23"/>
    <property type="match status" value="1"/>
</dbReference>
<sequence>MYIKKLELLNFQVIKEFSADFTGNVYFITGDNELGKSTLLKAIGALLTGERDAVLRNGEDKGFAKMVVGDDGNEYTVSLNFTKANPRGVLSIKGKTVQSNNVSMLQQLFGYQNFDAVDFCSWSETAEGRRKQIEVVKSLLPKEVQKRIDEIDAEVKAAKEERTHLNRDIKTLGAQVKAAKEDLQPGDITKYGSRIEVTELMERQNVRAQLDAKAQNVQQKLEERISQIEAVPAKQKESARIFHEEVERIDNVLKDAKRDYDLAVEAAKAEYDRKVSVAKSERQDAEERYDNDIEAYDRELEEVERRKANCEKWLQDYEKNKEDVDVAEEIKQAQIHNEKAAQVEDYNKRAEQLSEVESSYNELGEKVDTLQSERKELIEKSELPIAGLSFSDEGLTLNNVPFVDGVVSDSQKMEVATKLIIAANPTVKVFRIARGESLGAKRLKAILDVAKQNGFQGFIENVKRGQEEMQVEEYTED</sequence>
<feature type="coiled-coil region" evidence="1">
    <location>
        <begin position="148"/>
        <end position="175"/>
    </location>
</feature>
<dbReference type="Gene3D" id="6.10.250.2200">
    <property type="match status" value="1"/>
</dbReference>
<protein>
    <submittedName>
        <fullName evidence="3">STRUCTURAL MAINTENANCE OF CHROMOSOMES PROTEIN</fullName>
    </submittedName>
</protein>
<dbReference type="SUPFAM" id="SSF52540">
    <property type="entry name" value="P-loop containing nucleoside triphosphate hydrolases"/>
    <property type="match status" value="1"/>
</dbReference>
<name>A0A8S5N6N5_9CAUD</name>
<feature type="coiled-coil region" evidence="1">
    <location>
        <begin position="268"/>
        <end position="380"/>
    </location>
</feature>
<dbReference type="EMBL" id="BK015078">
    <property type="protein sequence ID" value="DAD90140.1"/>
    <property type="molecule type" value="Genomic_DNA"/>
</dbReference>
<keyword evidence="1" id="KW-0175">Coiled coil</keyword>
<evidence type="ECO:0000259" key="2">
    <source>
        <dbReference type="Pfam" id="PF13476"/>
    </source>
</evidence>
<accession>A0A8S5N6N5</accession>
<proteinExistence type="predicted"/>
<reference evidence="3" key="1">
    <citation type="journal article" date="2021" name="Proc. Natl. Acad. Sci. U.S.A.">
        <title>A Catalog of Tens of Thousands of Viruses from Human Metagenomes Reveals Hidden Associations with Chronic Diseases.</title>
        <authorList>
            <person name="Tisza M.J."/>
            <person name="Buck C.B."/>
        </authorList>
    </citation>
    <scope>NUCLEOTIDE SEQUENCE</scope>
    <source>
        <strain evidence="3">CtfWC31</strain>
    </source>
</reference>
<dbReference type="GO" id="GO:0000731">
    <property type="term" value="P:DNA synthesis involved in DNA repair"/>
    <property type="evidence" value="ECO:0007669"/>
    <property type="project" value="TreeGrafter"/>
</dbReference>
<dbReference type="GO" id="GO:0016887">
    <property type="term" value="F:ATP hydrolysis activity"/>
    <property type="evidence" value="ECO:0007669"/>
    <property type="project" value="InterPro"/>
</dbReference>
<feature type="domain" description="Rad50/SbcC-type AAA" evidence="2">
    <location>
        <begin position="5"/>
        <end position="229"/>
    </location>
</feature>
<dbReference type="GO" id="GO:0006302">
    <property type="term" value="P:double-strand break repair"/>
    <property type="evidence" value="ECO:0007669"/>
    <property type="project" value="InterPro"/>
</dbReference>
<evidence type="ECO:0000256" key="1">
    <source>
        <dbReference type="SAM" id="Coils"/>
    </source>
</evidence>
<evidence type="ECO:0000313" key="3">
    <source>
        <dbReference type="EMBL" id="DAD90140.1"/>
    </source>
</evidence>
<dbReference type="PANTHER" id="PTHR32182:SF0">
    <property type="entry name" value="DNA REPLICATION AND REPAIR PROTEIN RECF"/>
    <property type="match status" value="1"/>
</dbReference>
<dbReference type="InterPro" id="IPR027417">
    <property type="entry name" value="P-loop_NTPase"/>
</dbReference>
<dbReference type="Gene3D" id="3.40.50.300">
    <property type="entry name" value="P-loop containing nucleotide triphosphate hydrolases"/>
    <property type="match status" value="1"/>
</dbReference>